<gene>
    <name evidence="1" type="ORF">CEXT_159691</name>
</gene>
<evidence type="ECO:0000313" key="2">
    <source>
        <dbReference type="Proteomes" id="UP001054945"/>
    </source>
</evidence>
<sequence>MFRKQCHSAWHCLKPYSLKGSLLKLETVLNNTSFGYNPRSFWPLTKWFFCSFSSIFVKVPSAFTLTIKRGLFFQDIFTRTSFRDDFERKFPAVP</sequence>
<comment type="caution">
    <text evidence="1">The sequence shown here is derived from an EMBL/GenBank/DDBJ whole genome shotgun (WGS) entry which is preliminary data.</text>
</comment>
<proteinExistence type="predicted"/>
<protein>
    <submittedName>
        <fullName evidence="1">Uncharacterized protein</fullName>
    </submittedName>
</protein>
<name>A0AAV4NDF8_CAEEX</name>
<evidence type="ECO:0000313" key="1">
    <source>
        <dbReference type="EMBL" id="GIX82523.1"/>
    </source>
</evidence>
<organism evidence="1 2">
    <name type="scientific">Caerostris extrusa</name>
    <name type="common">Bark spider</name>
    <name type="synonym">Caerostris bankana</name>
    <dbReference type="NCBI Taxonomy" id="172846"/>
    <lineage>
        <taxon>Eukaryota</taxon>
        <taxon>Metazoa</taxon>
        <taxon>Ecdysozoa</taxon>
        <taxon>Arthropoda</taxon>
        <taxon>Chelicerata</taxon>
        <taxon>Arachnida</taxon>
        <taxon>Araneae</taxon>
        <taxon>Araneomorphae</taxon>
        <taxon>Entelegynae</taxon>
        <taxon>Araneoidea</taxon>
        <taxon>Araneidae</taxon>
        <taxon>Caerostris</taxon>
    </lineage>
</organism>
<dbReference type="EMBL" id="BPLR01003248">
    <property type="protein sequence ID" value="GIX82523.1"/>
    <property type="molecule type" value="Genomic_DNA"/>
</dbReference>
<dbReference type="AlphaFoldDB" id="A0AAV4NDF8"/>
<reference evidence="1 2" key="1">
    <citation type="submission" date="2021-06" db="EMBL/GenBank/DDBJ databases">
        <title>Caerostris extrusa draft genome.</title>
        <authorList>
            <person name="Kono N."/>
            <person name="Arakawa K."/>
        </authorList>
    </citation>
    <scope>NUCLEOTIDE SEQUENCE [LARGE SCALE GENOMIC DNA]</scope>
</reference>
<keyword evidence="2" id="KW-1185">Reference proteome</keyword>
<dbReference type="Proteomes" id="UP001054945">
    <property type="component" value="Unassembled WGS sequence"/>
</dbReference>
<accession>A0AAV4NDF8</accession>